<evidence type="ECO:0000313" key="3">
    <source>
        <dbReference type="Proteomes" id="UP000194664"/>
    </source>
</evidence>
<evidence type="ECO:0000313" key="2">
    <source>
        <dbReference type="EMBL" id="OUD10420.1"/>
    </source>
</evidence>
<feature type="transmembrane region" description="Helical" evidence="1">
    <location>
        <begin position="55"/>
        <end position="74"/>
    </location>
</feature>
<sequence>MPYEWIEPADGDTPPRAELHLWPYRSLPKTGFVRFIGITAIMFLFPISAVLGTPVLWGLLPFILLVTWAIWAALQRSYRDGDILEILRIWDEEVILTRASHKKPVQTWTANPYWVRVTQHDTGGPVPHYLTLKGKSVREVEIGSFLSAEERQQLFSELNIAFHSPRSN</sequence>
<accession>A0A251X111</accession>
<dbReference type="Pfam" id="PF10003">
    <property type="entry name" value="DUF2244"/>
    <property type="match status" value="1"/>
</dbReference>
<keyword evidence="3" id="KW-1185">Reference proteome</keyword>
<comment type="caution">
    <text evidence="2">The sequence shown here is derived from an EMBL/GenBank/DDBJ whole genome shotgun (WGS) entry which is preliminary data.</text>
</comment>
<dbReference type="RefSeq" id="WP_086450073.1">
    <property type="nucleotide sequence ID" value="NZ_MSPP01000001.1"/>
</dbReference>
<dbReference type="EMBL" id="MSPP01000001">
    <property type="protein sequence ID" value="OUD10420.1"/>
    <property type="molecule type" value="Genomic_DNA"/>
</dbReference>
<gene>
    <name evidence="2" type="ORF">BVC71_02640</name>
</gene>
<proteinExistence type="predicted"/>
<protein>
    <recommendedName>
        <fullName evidence="4">DUF2244 domain-containing protein</fullName>
    </recommendedName>
</protein>
<evidence type="ECO:0000256" key="1">
    <source>
        <dbReference type="SAM" id="Phobius"/>
    </source>
</evidence>
<keyword evidence="1" id="KW-0812">Transmembrane</keyword>
<reference evidence="2 3" key="1">
    <citation type="submission" date="2016-12" db="EMBL/GenBank/DDBJ databases">
        <title>The draft genome sequence of HSLHS2.</title>
        <authorList>
            <person name="Hu D."/>
            <person name="Wang L."/>
            <person name="Shao Z."/>
        </authorList>
    </citation>
    <scope>NUCLEOTIDE SEQUENCE [LARGE SCALE GENOMIC DNA]</scope>
    <source>
        <strain evidence="2">MCCC 1A06712</strain>
    </source>
</reference>
<evidence type="ECO:0008006" key="4">
    <source>
        <dbReference type="Google" id="ProtNLM"/>
    </source>
</evidence>
<dbReference type="Proteomes" id="UP000194664">
    <property type="component" value="Unassembled WGS sequence"/>
</dbReference>
<dbReference type="OrthoDB" id="9808190at2"/>
<feature type="transmembrane region" description="Helical" evidence="1">
    <location>
        <begin position="31"/>
        <end position="49"/>
    </location>
</feature>
<organism evidence="2 3">
    <name type="scientific">Marivivens niveibacter</name>
    <dbReference type="NCBI Taxonomy" id="1930667"/>
    <lineage>
        <taxon>Bacteria</taxon>
        <taxon>Pseudomonadati</taxon>
        <taxon>Pseudomonadota</taxon>
        <taxon>Alphaproteobacteria</taxon>
        <taxon>Rhodobacterales</taxon>
        <taxon>Paracoccaceae</taxon>
        <taxon>Marivivens group</taxon>
        <taxon>Marivivens</taxon>
    </lineage>
</organism>
<dbReference type="AlphaFoldDB" id="A0A251X111"/>
<keyword evidence="1" id="KW-1133">Transmembrane helix</keyword>
<name>A0A251X111_9RHOB</name>
<dbReference type="InterPro" id="IPR019253">
    <property type="entry name" value="DUF2244_TM"/>
</dbReference>
<keyword evidence="1" id="KW-0472">Membrane</keyword>